<accession>A0AAV9X8T1</accession>
<name>A0AAV9X8T1_9PEZI</name>
<sequence>MLCSTIFSAAAFLLASTPFVAAAPAAAPLGAELQERSVGVSCVYYQYPVDYVYRIWVYNDKSVDTSCGQGFLDNFHGRGCTVTGWTCNYNGPDAYLQFQTDLFCGPDDIQAAIQAASYGTITTCNYGT</sequence>
<feature type="chain" id="PRO_5043620248" evidence="1">
    <location>
        <begin position="23"/>
        <end position="128"/>
    </location>
</feature>
<keyword evidence="3" id="KW-1185">Reference proteome</keyword>
<evidence type="ECO:0000256" key="1">
    <source>
        <dbReference type="SAM" id="SignalP"/>
    </source>
</evidence>
<evidence type="ECO:0000313" key="2">
    <source>
        <dbReference type="EMBL" id="KAK6538493.1"/>
    </source>
</evidence>
<proteinExistence type="predicted"/>
<comment type="caution">
    <text evidence="2">The sequence shown here is derived from an EMBL/GenBank/DDBJ whole genome shotgun (WGS) entry which is preliminary data.</text>
</comment>
<protein>
    <submittedName>
        <fullName evidence="2">Uncharacterized protein</fullName>
    </submittedName>
</protein>
<reference evidence="2 3" key="1">
    <citation type="submission" date="2019-10" db="EMBL/GenBank/DDBJ databases">
        <authorList>
            <person name="Palmer J.M."/>
        </authorList>
    </citation>
    <scope>NUCLEOTIDE SEQUENCE [LARGE SCALE GENOMIC DNA]</scope>
    <source>
        <strain evidence="2 3">TWF694</strain>
    </source>
</reference>
<organism evidence="2 3">
    <name type="scientific">Orbilia ellipsospora</name>
    <dbReference type="NCBI Taxonomy" id="2528407"/>
    <lineage>
        <taxon>Eukaryota</taxon>
        <taxon>Fungi</taxon>
        <taxon>Dikarya</taxon>
        <taxon>Ascomycota</taxon>
        <taxon>Pezizomycotina</taxon>
        <taxon>Orbiliomycetes</taxon>
        <taxon>Orbiliales</taxon>
        <taxon>Orbiliaceae</taxon>
        <taxon>Orbilia</taxon>
    </lineage>
</organism>
<dbReference type="AlphaFoldDB" id="A0AAV9X8T1"/>
<keyword evidence="1" id="KW-0732">Signal</keyword>
<gene>
    <name evidence="2" type="ORF">TWF694_010076</name>
</gene>
<dbReference type="EMBL" id="JAVHJO010000007">
    <property type="protein sequence ID" value="KAK6538493.1"/>
    <property type="molecule type" value="Genomic_DNA"/>
</dbReference>
<evidence type="ECO:0000313" key="3">
    <source>
        <dbReference type="Proteomes" id="UP001365542"/>
    </source>
</evidence>
<feature type="signal peptide" evidence="1">
    <location>
        <begin position="1"/>
        <end position="22"/>
    </location>
</feature>
<dbReference type="Proteomes" id="UP001365542">
    <property type="component" value="Unassembled WGS sequence"/>
</dbReference>